<dbReference type="Pfam" id="PF24626">
    <property type="entry name" value="SH3_Tf2-1"/>
    <property type="match status" value="1"/>
</dbReference>
<dbReference type="GO" id="GO:0003964">
    <property type="term" value="F:RNA-directed DNA polymerase activity"/>
    <property type="evidence" value="ECO:0007669"/>
    <property type="project" value="UniProtKB-KW"/>
</dbReference>
<evidence type="ECO:0000313" key="3">
    <source>
        <dbReference type="Proteomes" id="UP001151760"/>
    </source>
</evidence>
<name>A0ABQ5AUA9_9ASTR</name>
<organism evidence="2 3">
    <name type="scientific">Tanacetum coccineum</name>
    <dbReference type="NCBI Taxonomy" id="301880"/>
    <lineage>
        <taxon>Eukaryota</taxon>
        <taxon>Viridiplantae</taxon>
        <taxon>Streptophyta</taxon>
        <taxon>Embryophyta</taxon>
        <taxon>Tracheophyta</taxon>
        <taxon>Spermatophyta</taxon>
        <taxon>Magnoliopsida</taxon>
        <taxon>eudicotyledons</taxon>
        <taxon>Gunneridae</taxon>
        <taxon>Pentapetalae</taxon>
        <taxon>asterids</taxon>
        <taxon>campanulids</taxon>
        <taxon>Asterales</taxon>
        <taxon>Asteraceae</taxon>
        <taxon>Asteroideae</taxon>
        <taxon>Anthemideae</taxon>
        <taxon>Anthemidinae</taxon>
        <taxon>Tanacetum</taxon>
    </lineage>
</organism>
<keyword evidence="2" id="KW-0548">Nucleotidyltransferase</keyword>
<dbReference type="Gene3D" id="3.30.420.10">
    <property type="entry name" value="Ribonuclease H-like superfamily/Ribonuclease H"/>
    <property type="match status" value="1"/>
</dbReference>
<dbReference type="InterPro" id="IPR036397">
    <property type="entry name" value="RNaseH_sf"/>
</dbReference>
<comment type="caution">
    <text evidence="2">The sequence shown here is derived from an EMBL/GenBank/DDBJ whole genome shotgun (WGS) entry which is preliminary data.</text>
</comment>
<evidence type="ECO:0000259" key="1">
    <source>
        <dbReference type="PROSITE" id="PS50994"/>
    </source>
</evidence>
<dbReference type="InterPro" id="IPR012337">
    <property type="entry name" value="RNaseH-like_sf"/>
</dbReference>
<proteinExistence type="predicted"/>
<keyword evidence="3" id="KW-1185">Reference proteome</keyword>
<keyword evidence="2" id="KW-0808">Transferase</keyword>
<dbReference type="EMBL" id="BQNB010012543">
    <property type="protein sequence ID" value="GJT04891.1"/>
    <property type="molecule type" value="Genomic_DNA"/>
</dbReference>
<dbReference type="PROSITE" id="PS50994">
    <property type="entry name" value="INTEGRASE"/>
    <property type="match status" value="1"/>
</dbReference>
<dbReference type="InterPro" id="IPR001584">
    <property type="entry name" value="Integrase_cat-core"/>
</dbReference>
<dbReference type="SUPFAM" id="SSF53098">
    <property type="entry name" value="Ribonuclease H-like"/>
    <property type="match status" value="1"/>
</dbReference>
<dbReference type="PANTHER" id="PTHR45835:SF103">
    <property type="entry name" value="RNA-DIRECTED DNA POLYMERASE"/>
    <property type="match status" value="1"/>
</dbReference>
<dbReference type="PANTHER" id="PTHR45835">
    <property type="entry name" value="YALI0A06105P"/>
    <property type="match status" value="1"/>
</dbReference>
<feature type="domain" description="Integrase catalytic" evidence="1">
    <location>
        <begin position="31"/>
        <end position="204"/>
    </location>
</feature>
<keyword evidence="2" id="KW-0695">RNA-directed DNA polymerase</keyword>
<reference evidence="2" key="1">
    <citation type="journal article" date="2022" name="Int. J. Mol. Sci.">
        <title>Draft Genome of Tanacetum Coccineum: Genomic Comparison of Closely Related Tanacetum-Family Plants.</title>
        <authorList>
            <person name="Yamashiro T."/>
            <person name="Shiraishi A."/>
            <person name="Nakayama K."/>
            <person name="Satake H."/>
        </authorList>
    </citation>
    <scope>NUCLEOTIDE SEQUENCE</scope>
</reference>
<dbReference type="Proteomes" id="UP001151760">
    <property type="component" value="Unassembled WGS sequence"/>
</dbReference>
<dbReference type="InterPro" id="IPR056924">
    <property type="entry name" value="SH3_Tf2-1"/>
</dbReference>
<protein>
    <submittedName>
        <fullName evidence="2">Reverse transcriptase domain-containing protein</fullName>
    </submittedName>
</protein>
<sequence>MKANIATYVTKCLTCSKVKDEYQKPSGLLVQPKIPQWKWERITIDFVTKLPKTSSGHDTIWLIIDRLAKSAHFLPIKETDTMERLTRLYLKEVVSRHGVPVSVISDRDSKFTSHFWQSLQKTFGTRLDMSTTYHPQTNGQIEFLYINSYHTSIKAAPFKALYGRKCRSPICWTEIKNRIHAALDRQKSYADVRHKPLEFQVGDKVTLKVSPWKGVILFEKWRKLNSRYIGPFKVLDKVGPVAYRLLLPQQISKVHSTFHVSNLNKYDGTPRELLSSIGNMRISSKRNARICFLIPHHQIPSTEFLDETLLTRKDYENCQASFPAYCENALELIPTLDDISLLITNMENEVDISVLTMEQYIALIPDDIKPGIVNPKIGDDVEF</sequence>
<evidence type="ECO:0000313" key="2">
    <source>
        <dbReference type="EMBL" id="GJT04891.1"/>
    </source>
</evidence>
<accession>A0ABQ5AUA9</accession>
<reference evidence="2" key="2">
    <citation type="submission" date="2022-01" db="EMBL/GenBank/DDBJ databases">
        <authorList>
            <person name="Yamashiro T."/>
            <person name="Shiraishi A."/>
            <person name="Satake H."/>
            <person name="Nakayama K."/>
        </authorList>
    </citation>
    <scope>NUCLEOTIDE SEQUENCE</scope>
</reference>
<gene>
    <name evidence="2" type="ORF">Tco_0839353</name>
</gene>